<reference evidence="2 3" key="1">
    <citation type="submission" date="2023-11" db="EMBL/GenBank/DDBJ databases">
        <title>Halocaridina rubra genome assembly.</title>
        <authorList>
            <person name="Smith C."/>
        </authorList>
    </citation>
    <scope>NUCLEOTIDE SEQUENCE [LARGE SCALE GENOMIC DNA]</scope>
    <source>
        <strain evidence="2">EP-1</strain>
        <tissue evidence="2">Whole</tissue>
    </source>
</reference>
<gene>
    <name evidence="2" type="ORF">SK128_013469</name>
</gene>
<feature type="compositionally biased region" description="Low complexity" evidence="1">
    <location>
        <begin position="214"/>
        <end position="230"/>
    </location>
</feature>
<dbReference type="EMBL" id="JAXCGZ010001366">
    <property type="protein sequence ID" value="KAK7085272.1"/>
    <property type="molecule type" value="Genomic_DNA"/>
</dbReference>
<feature type="compositionally biased region" description="Polar residues" evidence="1">
    <location>
        <begin position="241"/>
        <end position="263"/>
    </location>
</feature>
<comment type="caution">
    <text evidence="2">The sequence shown here is derived from an EMBL/GenBank/DDBJ whole genome shotgun (WGS) entry which is preliminary data.</text>
</comment>
<feature type="compositionally biased region" description="Polar residues" evidence="1">
    <location>
        <begin position="44"/>
        <end position="54"/>
    </location>
</feature>
<sequence>FGDISSGSSDSRSGESYSGHHLLKSTNSVPAHSPSSSPSHSNHLQQRSPLSRTISEPAPPPPPPMPCATPSPKSSPAIVHRNAHHHSRDSYSSKSSSCNDSSQRLTDYRDISDGSSEEGIVKPSDFIRRNSQRGENGSFRGHKKVDRPMSLPLDVAEHYGKIMANGKDKPPSATQDDSSQSVLPSKPHLTNGKSLPFIPPKFPSQPSGSGLIKPSEYLRSLGSSSRSPSGGDVKSLVALHSSETLSSSFDNTEQYSNGDSQPASMPPGPLPAIPESTEEEPLKNGGVAPPPPPAPPAPPASSSANTLNRSNTLSSSNTSSKSMLPTISVTDLQSVQLRKTETKVSRTTSVPIRMPLCKLAHIT</sequence>
<organism evidence="2 3">
    <name type="scientific">Halocaridina rubra</name>
    <name type="common">Hawaiian red shrimp</name>
    <dbReference type="NCBI Taxonomy" id="373956"/>
    <lineage>
        <taxon>Eukaryota</taxon>
        <taxon>Metazoa</taxon>
        <taxon>Ecdysozoa</taxon>
        <taxon>Arthropoda</taxon>
        <taxon>Crustacea</taxon>
        <taxon>Multicrustacea</taxon>
        <taxon>Malacostraca</taxon>
        <taxon>Eumalacostraca</taxon>
        <taxon>Eucarida</taxon>
        <taxon>Decapoda</taxon>
        <taxon>Pleocyemata</taxon>
        <taxon>Caridea</taxon>
        <taxon>Atyoidea</taxon>
        <taxon>Atyidae</taxon>
        <taxon>Halocaridina</taxon>
    </lineage>
</organism>
<feature type="region of interest" description="Disordered" evidence="1">
    <location>
        <begin position="1"/>
        <end position="326"/>
    </location>
</feature>
<feature type="non-terminal residue" evidence="2">
    <location>
        <position position="1"/>
    </location>
</feature>
<evidence type="ECO:0000256" key="1">
    <source>
        <dbReference type="SAM" id="MobiDB-lite"/>
    </source>
</evidence>
<feature type="compositionally biased region" description="Low complexity" evidence="1">
    <location>
        <begin position="90"/>
        <end position="102"/>
    </location>
</feature>
<evidence type="ECO:0000313" key="2">
    <source>
        <dbReference type="EMBL" id="KAK7085272.1"/>
    </source>
</evidence>
<name>A0AAN8XJ31_HALRR</name>
<feature type="compositionally biased region" description="Polar residues" evidence="1">
    <location>
        <begin position="172"/>
        <end position="183"/>
    </location>
</feature>
<dbReference type="AlphaFoldDB" id="A0AAN8XJ31"/>
<feature type="compositionally biased region" description="Low complexity" evidence="1">
    <location>
        <begin position="1"/>
        <end position="43"/>
    </location>
</feature>
<evidence type="ECO:0000313" key="3">
    <source>
        <dbReference type="Proteomes" id="UP001381693"/>
    </source>
</evidence>
<dbReference type="Proteomes" id="UP001381693">
    <property type="component" value="Unassembled WGS sequence"/>
</dbReference>
<feature type="compositionally biased region" description="Basic and acidic residues" evidence="1">
    <location>
        <begin position="155"/>
        <end position="170"/>
    </location>
</feature>
<accession>A0AAN8XJ31</accession>
<feature type="compositionally biased region" description="Pro residues" evidence="1">
    <location>
        <begin position="57"/>
        <end position="69"/>
    </location>
</feature>
<protein>
    <submittedName>
        <fullName evidence="2">Uncharacterized protein</fullName>
    </submittedName>
</protein>
<keyword evidence="3" id="KW-1185">Reference proteome</keyword>
<proteinExistence type="predicted"/>
<feature type="compositionally biased region" description="Low complexity" evidence="1">
    <location>
        <begin position="300"/>
        <end position="326"/>
    </location>
</feature>
<feature type="compositionally biased region" description="Pro residues" evidence="1">
    <location>
        <begin position="288"/>
        <end position="299"/>
    </location>
</feature>